<dbReference type="AlphaFoldDB" id="A0A5P8E5L1"/>
<feature type="signal peptide" evidence="3">
    <location>
        <begin position="1"/>
        <end position="20"/>
    </location>
</feature>
<sequence>MKLRTLLICTVAFIAQTFSAQTFETATEAVANMGIGWNLGNSLDSHKADVTDVLKTEILRGQIPTKPELMTMLKDAGFGAVRVPVTWYPHMANDGTVDAAWMARVKEVVDYVLDAGMYCIINVHHDGNNKEYGSFPGHPWMQASPANAVNNRSRFKYLWTQIANTFKDYDQRLIFEGYNELLDQYNSWNYASYNCENNYNAVAASEAYSAINSYAQYFVDAVRATGGNNAQRNLVVNTYAAACARGSWSKRLTEPLKEMQLPTDESPNHIIFGVHSYPRIANTDSLGVRSERSWAEIDAELTTQFHNLTDTLAAKGAPVIISEWGSSNVDAAVTDYDALRNHFLYFADDFVKRAKAAGIPLFYWMGVTDRADRSLPVFTQPDLAETMLKAHHGENYNPSTPSKDDYTDKVYNATYLAQWGEVLLASFEDGQGDYTKLTVEFAQKTTRSRLQLRVYYANDYDYKSIQSVTSVQQAFRTNGDKVIRVVLCYINADLSFKPAIKRVYLTKSDGTTVDLVPKNYNNSYIELAGTPLFNNIAVSDALYTSLYYSDRNFIVPVGTTARAYKVEDEQLVRVKTYEAGDVIPMATGVVIGADAACTYMFRHTTEAGEAPVGSMLRGSDTEETTTGGDTYYMLSLNSNFDINSAGFYYKYDNGAPFLNDAHKAYLAVPAGQSLAPRYIFSEKEDAVATGINNAVKTPEKDSWYTIDGRKLNAAPTSSGIYIRNGKKIIIK</sequence>
<dbReference type="Proteomes" id="UP000249375">
    <property type="component" value="Chromosome"/>
</dbReference>
<dbReference type="Gene3D" id="3.20.20.80">
    <property type="entry name" value="Glycosidases"/>
    <property type="match status" value="1"/>
</dbReference>
<gene>
    <name evidence="5" type="ORF">C7Y71_004010</name>
</gene>
<dbReference type="PANTHER" id="PTHR34142">
    <property type="entry name" value="ENDO-BETA-1,4-GLUCANASE A"/>
    <property type="match status" value="1"/>
</dbReference>
<keyword evidence="2" id="KW-0326">Glycosidase</keyword>
<evidence type="ECO:0000256" key="3">
    <source>
        <dbReference type="SAM" id="SignalP"/>
    </source>
</evidence>
<accession>A0A5P8E5L1</accession>
<dbReference type="InterPro" id="IPR017853">
    <property type="entry name" value="GH"/>
</dbReference>
<evidence type="ECO:0000256" key="1">
    <source>
        <dbReference type="ARBA" id="ARBA00022801"/>
    </source>
</evidence>
<dbReference type="InterPro" id="IPR001547">
    <property type="entry name" value="Glyco_hydro_5"/>
</dbReference>
<dbReference type="OrthoDB" id="9803686at2"/>
<reference evidence="5 6" key="1">
    <citation type="submission" date="2018-11" db="EMBL/GenBank/DDBJ databases">
        <authorList>
            <person name="Na S.W."/>
            <person name="Baik M."/>
        </authorList>
    </citation>
    <scope>NUCLEOTIDE SEQUENCE [LARGE SCALE GENOMIC DNA]</scope>
    <source>
        <strain evidence="5 6">E39</strain>
    </source>
</reference>
<feature type="domain" description="Glycoside hydrolase family 5" evidence="4">
    <location>
        <begin position="63"/>
        <end position="365"/>
    </location>
</feature>
<protein>
    <submittedName>
        <fullName evidence="5">Glycoside hydrolase family 5 protein</fullName>
    </submittedName>
</protein>
<evidence type="ECO:0000313" key="6">
    <source>
        <dbReference type="Proteomes" id="UP000249375"/>
    </source>
</evidence>
<evidence type="ECO:0000313" key="5">
    <source>
        <dbReference type="EMBL" id="QFQ12251.1"/>
    </source>
</evidence>
<dbReference type="EMBL" id="CP033459">
    <property type="protein sequence ID" value="QFQ12251.1"/>
    <property type="molecule type" value="Genomic_DNA"/>
</dbReference>
<name>A0A5P8E5L1_9BACT</name>
<dbReference type="PANTHER" id="PTHR34142:SF1">
    <property type="entry name" value="GLYCOSIDE HYDROLASE FAMILY 5 DOMAIN-CONTAINING PROTEIN"/>
    <property type="match status" value="1"/>
</dbReference>
<dbReference type="KEGG" id="alq:C7Y71_004010"/>
<organism evidence="5 6">
    <name type="scientific">Pseudoprevotella muciniphila</name>
    <dbReference type="NCBI Taxonomy" id="2133944"/>
    <lineage>
        <taxon>Bacteria</taxon>
        <taxon>Pseudomonadati</taxon>
        <taxon>Bacteroidota</taxon>
        <taxon>Bacteroidia</taxon>
        <taxon>Bacteroidales</taxon>
        <taxon>Prevotellaceae</taxon>
        <taxon>Pseudoprevotella</taxon>
    </lineage>
</organism>
<dbReference type="RefSeq" id="WP_111898431.1">
    <property type="nucleotide sequence ID" value="NZ_CP033459.1"/>
</dbReference>
<keyword evidence="6" id="KW-1185">Reference proteome</keyword>
<evidence type="ECO:0000259" key="4">
    <source>
        <dbReference type="Pfam" id="PF00150"/>
    </source>
</evidence>
<dbReference type="Pfam" id="PF00150">
    <property type="entry name" value="Cellulase"/>
    <property type="match status" value="1"/>
</dbReference>
<dbReference type="GO" id="GO:0009251">
    <property type="term" value="P:glucan catabolic process"/>
    <property type="evidence" value="ECO:0007669"/>
    <property type="project" value="TreeGrafter"/>
</dbReference>
<dbReference type="SUPFAM" id="SSF51445">
    <property type="entry name" value="(Trans)glycosidases"/>
    <property type="match status" value="1"/>
</dbReference>
<proteinExistence type="predicted"/>
<keyword evidence="3" id="KW-0732">Signal</keyword>
<feature type="chain" id="PRO_5024463991" evidence="3">
    <location>
        <begin position="21"/>
        <end position="731"/>
    </location>
</feature>
<keyword evidence="1 5" id="KW-0378">Hydrolase</keyword>
<evidence type="ECO:0000256" key="2">
    <source>
        <dbReference type="ARBA" id="ARBA00023295"/>
    </source>
</evidence>
<dbReference type="GO" id="GO:0004553">
    <property type="term" value="F:hydrolase activity, hydrolyzing O-glycosyl compounds"/>
    <property type="evidence" value="ECO:0007669"/>
    <property type="project" value="InterPro"/>
</dbReference>